<dbReference type="PANTHER" id="PTHR23235">
    <property type="entry name" value="KRUEPPEL-LIKE TRANSCRIPTION FACTOR"/>
    <property type="match status" value="1"/>
</dbReference>
<protein>
    <recommendedName>
        <fullName evidence="12">C2H2-type domain-containing protein</fullName>
    </recommendedName>
</protein>
<evidence type="ECO:0000313" key="14">
    <source>
        <dbReference type="Proteomes" id="UP001374579"/>
    </source>
</evidence>
<keyword evidence="5 10" id="KW-0863">Zinc-finger</keyword>
<feature type="domain" description="C2H2-type" evidence="12">
    <location>
        <begin position="258"/>
        <end position="285"/>
    </location>
</feature>
<dbReference type="InterPro" id="IPR036236">
    <property type="entry name" value="Znf_C2H2_sf"/>
</dbReference>
<keyword evidence="4" id="KW-0677">Repeat</keyword>
<evidence type="ECO:0000256" key="7">
    <source>
        <dbReference type="ARBA" id="ARBA00023015"/>
    </source>
</evidence>
<evidence type="ECO:0000256" key="11">
    <source>
        <dbReference type="SAM" id="MobiDB-lite"/>
    </source>
</evidence>
<comment type="similarity">
    <text evidence="2">Belongs to the krueppel C2H2-type zinc-finger protein family.</text>
</comment>
<dbReference type="PROSITE" id="PS00028">
    <property type="entry name" value="ZINC_FINGER_C2H2_1"/>
    <property type="match status" value="4"/>
</dbReference>
<dbReference type="GO" id="GO:0008270">
    <property type="term" value="F:zinc ion binding"/>
    <property type="evidence" value="ECO:0007669"/>
    <property type="project" value="UniProtKB-KW"/>
</dbReference>
<dbReference type="Proteomes" id="UP001374579">
    <property type="component" value="Unassembled WGS sequence"/>
</dbReference>
<dbReference type="AlphaFoldDB" id="A0AAN9AZ16"/>
<dbReference type="Pfam" id="PF00096">
    <property type="entry name" value="zf-C2H2"/>
    <property type="match status" value="4"/>
</dbReference>
<evidence type="ECO:0000256" key="5">
    <source>
        <dbReference type="ARBA" id="ARBA00022771"/>
    </source>
</evidence>
<dbReference type="SUPFAM" id="SSF57667">
    <property type="entry name" value="beta-beta-alpha zinc fingers"/>
    <property type="match status" value="2"/>
</dbReference>
<sequence>MMEDKYACQASLLQQQHLQQQQQFAERILEHLAFNSDILERWHQIGSAQGLSTDLEVATFLIQHYENTWDRAPPTEYCLTCHSPLSLSCVKCTATTTANASCSTANMSTQHNSIAPIFDAGAENFTVEPLSTKPSKGKKKLKKGKAGKGGAAPNSIDNDEDLMGLYIQFANNSSSQIISDANQLVIPFSDVGGKAGSRLKSYICVHCGKTFFKPSDFKKHVRTHTREKPYKCDRCPAAFSDPSSASRHKRIHTGEKPFACQICPASFAQSSDLTKHMRVHTRERPWQCTMCEKTFADASSFARHRRKHEKMEKKAKKVGKQNENAVKIPELVEHAEFR</sequence>
<dbReference type="Gene3D" id="3.30.160.60">
    <property type="entry name" value="Classic Zinc Finger"/>
    <property type="match status" value="4"/>
</dbReference>
<feature type="region of interest" description="Disordered" evidence="11">
    <location>
        <begin position="129"/>
        <end position="155"/>
    </location>
</feature>
<dbReference type="PANTHER" id="PTHR23235:SF142">
    <property type="entry name" value="ZINC FINGER PROTEIN 384"/>
    <property type="match status" value="1"/>
</dbReference>
<feature type="domain" description="C2H2-type" evidence="12">
    <location>
        <begin position="286"/>
        <end position="313"/>
    </location>
</feature>
<accession>A0AAN9AZ16</accession>
<evidence type="ECO:0000256" key="1">
    <source>
        <dbReference type="ARBA" id="ARBA00004123"/>
    </source>
</evidence>
<gene>
    <name evidence="13" type="ORF">V1264_005210</name>
</gene>
<evidence type="ECO:0000256" key="10">
    <source>
        <dbReference type="PROSITE-ProRule" id="PRU00042"/>
    </source>
</evidence>
<name>A0AAN9AZ16_9CAEN</name>
<keyword evidence="7" id="KW-0805">Transcription regulation</keyword>
<dbReference type="GO" id="GO:0005634">
    <property type="term" value="C:nucleus"/>
    <property type="evidence" value="ECO:0007669"/>
    <property type="project" value="UniProtKB-SubCell"/>
</dbReference>
<keyword evidence="3" id="KW-0479">Metal-binding</keyword>
<reference evidence="13 14" key="1">
    <citation type="submission" date="2024-02" db="EMBL/GenBank/DDBJ databases">
        <title>Chromosome-scale genome assembly of the rough periwinkle Littorina saxatilis.</title>
        <authorList>
            <person name="De Jode A."/>
            <person name="Faria R."/>
            <person name="Formenti G."/>
            <person name="Sims Y."/>
            <person name="Smith T.P."/>
            <person name="Tracey A."/>
            <person name="Wood J.M.D."/>
            <person name="Zagrodzka Z.B."/>
            <person name="Johannesson K."/>
            <person name="Butlin R.K."/>
            <person name="Leder E.H."/>
        </authorList>
    </citation>
    <scope>NUCLEOTIDE SEQUENCE [LARGE SCALE GENOMIC DNA]</scope>
    <source>
        <strain evidence="13">Snail1</strain>
        <tissue evidence="13">Muscle</tissue>
    </source>
</reference>
<keyword evidence="14" id="KW-1185">Reference proteome</keyword>
<comment type="caution">
    <text evidence="13">The sequence shown here is derived from an EMBL/GenBank/DDBJ whole genome shotgun (WGS) entry which is preliminary data.</text>
</comment>
<keyword evidence="6" id="KW-0862">Zinc</keyword>
<organism evidence="13 14">
    <name type="scientific">Littorina saxatilis</name>
    <dbReference type="NCBI Taxonomy" id="31220"/>
    <lineage>
        <taxon>Eukaryota</taxon>
        <taxon>Metazoa</taxon>
        <taxon>Spiralia</taxon>
        <taxon>Lophotrochozoa</taxon>
        <taxon>Mollusca</taxon>
        <taxon>Gastropoda</taxon>
        <taxon>Caenogastropoda</taxon>
        <taxon>Littorinimorpha</taxon>
        <taxon>Littorinoidea</taxon>
        <taxon>Littorinidae</taxon>
        <taxon>Littorina</taxon>
    </lineage>
</organism>
<dbReference type="GO" id="GO:0000981">
    <property type="term" value="F:DNA-binding transcription factor activity, RNA polymerase II-specific"/>
    <property type="evidence" value="ECO:0007669"/>
    <property type="project" value="TreeGrafter"/>
</dbReference>
<proteinExistence type="inferred from homology"/>
<feature type="domain" description="C2H2-type" evidence="12">
    <location>
        <begin position="230"/>
        <end position="257"/>
    </location>
</feature>
<keyword evidence="8" id="KW-0804">Transcription</keyword>
<evidence type="ECO:0000256" key="9">
    <source>
        <dbReference type="ARBA" id="ARBA00023242"/>
    </source>
</evidence>
<dbReference type="InterPro" id="IPR013087">
    <property type="entry name" value="Znf_C2H2_type"/>
</dbReference>
<dbReference type="FunFam" id="3.30.160.60:FF:002343">
    <property type="entry name" value="Zinc finger protein 33A"/>
    <property type="match status" value="1"/>
</dbReference>
<dbReference type="PROSITE" id="PS50157">
    <property type="entry name" value="ZINC_FINGER_C2H2_2"/>
    <property type="match status" value="4"/>
</dbReference>
<dbReference type="EMBL" id="JBAMIC010000014">
    <property type="protein sequence ID" value="KAK7095848.1"/>
    <property type="molecule type" value="Genomic_DNA"/>
</dbReference>
<evidence type="ECO:0000256" key="8">
    <source>
        <dbReference type="ARBA" id="ARBA00023163"/>
    </source>
</evidence>
<keyword evidence="9" id="KW-0539">Nucleus</keyword>
<evidence type="ECO:0000256" key="3">
    <source>
        <dbReference type="ARBA" id="ARBA00022723"/>
    </source>
</evidence>
<evidence type="ECO:0000256" key="2">
    <source>
        <dbReference type="ARBA" id="ARBA00006991"/>
    </source>
</evidence>
<evidence type="ECO:0000313" key="13">
    <source>
        <dbReference type="EMBL" id="KAK7095848.1"/>
    </source>
</evidence>
<dbReference type="GO" id="GO:0000978">
    <property type="term" value="F:RNA polymerase II cis-regulatory region sequence-specific DNA binding"/>
    <property type="evidence" value="ECO:0007669"/>
    <property type="project" value="TreeGrafter"/>
</dbReference>
<feature type="compositionally biased region" description="Basic residues" evidence="11">
    <location>
        <begin position="135"/>
        <end position="146"/>
    </location>
</feature>
<evidence type="ECO:0000256" key="4">
    <source>
        <dbReference type="ARBA" id="ARBA00022737"/>
    </source>
</evidence>
<dbReference type="SMART" id="SM00355">
    <property type="entry name" value="ZnF_C2H2"/>
    <property type="match status" value="4"/>
</dbReference>
<evidence type="ECO:0000256" key="6">
    <source>
        <dbReference type="ARBA" id="ARBA00022833"/>
    </source>
</evidence>
<feature type="domain" description="C2H2-type" evidence="12">
    <location>
        <begin position="202"/>
        <end position="229"/>
    </location>
</feature>
<dbReference type="FunFam" id="3.30.160.60:FF:000557">
    <property type="entry name" value="zinc finger and SCAN domain-containing protein 29"/>
    <property type="match status" value="1"/>
</dbReference>
<comment type="subcellular location">
    <subcellularLocation>
        <location evidence="1">Nucleus</location>
    </subcellularLocation>
</comment>
<dbReference type="FunFam" id="3.30.160.60:FF:000446">
    <property type="entry name" value="Zinc finger protein"/>
    <property type="match status" value="1"/>
</dbReference>
<evidence type="ECO:0000259" key="12">
    <source>
        <dbReference type="PROSITE" id="PS50157"/>
    </source>
</evidence>
<dbReference type="FunFam" id="3.30.160.60:FF:000193">
    <property type="entry name" value="Zinc finger protein 300"/>
    <property type="match status" value="1"/>
</dbReference>